<evidence type="ECO:0000313" key="5">
    <source>
        <dbReference type="EMBL" id="ATD66557.1"/>
    </source>
</evidence>
<keyword evidence="1" id="KW-0677">Repeat</keyword>
<feature type="repeat" description="ANK" evidence="3">
    <location>
        <begin position="75"/>
        <end position="107"/>
    </location>
</feature>
<dbReference type="EMBL" id="CP023406">
    <property type="protein sequence ID" value="ATD66557.1"/>
    <property type="molecule type" value="Genomic_DNA"/>
</dbReference>
<dbReference type="PANTHER" id="PTHR24201:SF16">
    <property type="entry name" value="ANKYRIN-1-LIKE-RELATED"/>
    <property type="match status" value="1"/>
</dbReference>
<reference evidence="6" key="1">
    <citation type="submission" date="2017-09" db="EMBL/GenBank/DDBJ databases">
        <title>Luteimonas liuhanmingii sp.nov., isolated from the intestinal contents of Tibetan Plateau Pika in Yushu, Qinghai Province, China.</title>
        <authorList>
            <person name="Gui Z."/>
        </authorList>
    </citation>
    <scope>NUCLEOTIDE SEQUENCE [LARGE SCALE GENOMIC DNA]</scope>
    <source>
        <strain evidence="6">100111</strain>
    </source>
</reference>
<keyword evidence="2 3" id="KW-0040">ANK repeat</keyword>
<dbReference type="InterPro" id="IPR036770">
    <property type="entry name" value="Ankyrin_rpt-contain_sf"/>
</dbReference>
<keyword evidence="4" id="KW-0732">Signal</keyword>
<dbReference type="Proteomes" id="UP000218968">
    <property type="component" value="Chromosome"/>
</dbReference>
<accession>A0A290XBP3</accession>
<evidence type="ECO:0000256" key="1">
    <source>
        <dbReference type="ARBA" id="ARBA00022737"/>
    </source>
</evidence>
<feature type="signal peptide" evidence="4">
    <location>
        <begin position="1"/>
        <end position="21"/>
    </location>
</feature>
<keyword evidence="6" id="KW-1185">Reference proteome</keyword>
<evidence type="ECO:0000256" key="4">
    <source>
        <dbReference type="SAM" id="SignalP"/>
    </source>
</evidence>
<feature type="repeat" description="ANK" evidence="3">
    <location>
        <begin position="108"/>
        <end position="140"/>
    </location>
</feature>
<dbReference type="Pfam" id="PF13857">
    <property type="entry name" value="Ank_5"/>
    <property type="match status" value="1"/>
</dbReference>
<dbReference type="InterPro" id="IPR050776">
    <property type="entry name" value="Ank_Repeat/CDKN_Inhibitor"/>
</dbReference>
<proteinExistence type="predicted"/>
<feature type="repeat" description="ANK" evidence="3">
    <location>
        <begin position="175"/>
        <end position="207"/>
    </location>
</feature>
<feature type="repeat" description="ANK" evidence="3">
    <location>
        <begin position="142"/>
        <end position="174"/>
    </location>
</feature>
<name>A0A290XBP3_9GAMM</name>
<dbReference type="PROSITE" id="PS51257">
    <property type="entry name" value="PROKAR_LIPOPROTEIN"/>
    <property type="match status" value="1"/>
</dbReference>
<dbReference type="SUPFAM" id="SSF48403">
    <property type="entry name" value="Ankyrin repeat"/>
    <property type="match status" value="1"/>
</dbReference>
<dbReference type="KEGG" id="lum:CNR27_03050"/>
<feature type="chain" id="PRO_5011996192" evidence="4">
    <location>
        <begin position="22"/>
        <end position="245"/>
    </location>
</feature>
<dbReference type="InterPro" id="IPR002110">
    <property type="entry name" value="Ankyrin_rpt"/>
</dbReference>
<dbReference type="PROSITE" id="PS50088">
    <property type="entry name" value="ANK_REPEAT"/>
    <property type="match status" value="4"/>
</dbReference>
<protein>
    <submittedName>
        <fullName evidence="5">Uncharacterized protein</fullName>
    </submittedName>
</protein>
<dbReference type="AlphaFoldDB" id="A0A290XBP3"/>
<gene>
    <name evidence="5" type="ORF">CNR27_03050</name>
</gene>
<dbReference type="Gene3D" id="1.25.40.20">
    <property type="entry name" value="Ankyrin repeat-containing domain"/>
    <property type="match status" value="2"/>
</dbReference>
<dbReference type="Pfam" id="PF12796">
    <property type="entry name" value="Ank_2"/>
    <property type="match status" value="1"/>
</dbReference>
<dbReference type="SMART" id="SM00248">
    <property type="entry name" value="ANK"/>
    <property type="match status" value="5"/>
</dbReference>
<evidence type="ECO:0000256" key="3">
    <source>
        <dbReference type="PROSITE-ProRule" id="PRU00023"/>
    </source>
</evidence>
<evidence type="ECO:0000313" key="6">
    <source>
        <dbReference type="Proteomes" id="UP000218968"/>
    </source>
</evidence>
<dbReference type="PANTHER" id="PTHR24201">
    <property type="entry name" value="ANK_REP_REGION DOMAIN-CONTAINING PROTEIN"/>
    <property type="match status" value="1"/>
</dbReference>
<evidence type="ECO:0000256" key="2">
    <source>
        <dbReference type="ARBA" id="ARBA00023043"/>
    </source>
</evidence>
<organism evidence="5 6">
    <name type="scientific">Luteimonas chenhongjianii</name>
    <dbReference type="NCBI Taxonomy" id="2006110"/>
    <lineage>
        <taxon>Bacteria</taxon>
        <taxon>Pseudomonadati</taxon>
        <taxon>Pseudomonadota</taxon>
        <taxon>Gammaproteobacteria</taxon>
        <taxon>Lysobacterales</taxon>
        <taxon>Lysobacteraceae</taxon>
        <taxon>Luteimonas</taxon>
    </lineage>
</organism>
<dbReference type="PROSITE" id="PS50297">
    <property type="entry name" value="ANK_REP_REGION"/>
    <property type="match status" value="4"/>
</dbReference>
<sequence>MLRAMTRRPLPHLLLAASMLAASGCTQGHESMSTDARAFDNPAQAQFVAALRSGNTSLARELLAAGANPNATDEDGTPALNWLIRQGDRDAVRMLLELGADPTRGDAKGRTALHEAAMSSDPEWIDLLLAHGVAVDVPNTRNGQTPLFDALRAREPDNIDRLLAAGARVDVRDRSGTTPLHQAALVNDIPSVRRFMEAGADPHATDETGATVASYLYDGDPAMLAAPVRRDHEWIRERLAATPTH</sequence>